<feature type="chain" id="PRO_5042084066" evidence="1">
    <location>
        <begin position="25"/>
        <end position="306"/>
    </location>
</feature>
<feature type="signal peptide" evidence="1">
    <location>
        <begin position="1"/>
        <end position="24"/>
    </location>
</feature>
<dbReference type="Proteomes" id="UP001190700">
    <property type="component" value="Unassembled WGS sequence"/>
</dbReference>
<name>A0AAE0FHY9_9CHLO</name>
<keyword evidence="1" id="KW-0732">Signal</keyword>
<evidence type="ECO:0000313" key="2">
    <source>
        <dbReference type="EMBL" id="KAK3260156.1"/>
    </source>
</evidence>
<accession>A0AAE0FHY9</accession>
<dbReference type="Gene3D" id="2.60.120.620">
    <property type="entry name" value="q2cbj1_9rhob like domain"/>
    <property type="match status" value="1"/>
</dbReference>
<dbReference type="AlphaFoldDB" id="A0AAE0FHY9"/>
<protein>
    <submittedName>
        <fullName evidence="2">Uncharacterized protein</fullName>
    </submittedName>
</protein>
<proteinExistence type="predicted"/>
<keyword evidence="3" id="KW-1185">Reference proteome</keyword>
<reference evidence="2 3" key="1">
    <citation type="journal article" date="2015" name="Genome Biol. Evol.">
        <title>Comparative Genomics of a Bacterivorous Green Alga Reveals Evolutionary Causalities and Consequences of Phago-Mixotrophic Mode of Nutrition.</title>
        <authorList>
            <person name="Burns J.A."/>
            <person name="Paasch A."/>
            <person name="Narechania A."/>
            <person name="Kim E."/>
        </authorList>
    </citation>
    <scope>NUCLEOTIDE SEQUENCE [LARGE SCALE GENOMIC DNA]</scope>
    <source>
        <strain evidence="2 3">PLY_AMNH</strain>
    </source>
</reference>
<organism evidence="2 3">
    <name type="scientific">Cymbomonas tetramitiformis</name>
    <dbReference type="NCBI Taxonomy" id="36881"/>
    <lineage>
        <taxon>Eukaryota</taxon>
        <taxon>Viridiplantae</taxon>
        <taxon>Chlorophyta</taxon>
        <taxon>Pyramimonadophyceae</taxon>
        <taxon>Pyramimonadales</taxon>
        <taxon>Pyramimonadaceae</taxon>
        <taxon>Cymbomonas</taxon>
    </lineage>
</organism>
<comment type="caution">
    <text evidence="2">The sequence shown here is derived from an EMBL/GenBank/DDBJ whole genome shotgun (WGS) entry which is preliminary data.</text>
</comment>
<dbReference type="EMBL" id="LGRX02018103">
    <property type="protein sequence ID" value="KAK3260156.1"/>
    <property type="molecule type" value="Genomic_DNA"/>
</dbReference>
<sequence length="306" mass="34851">MTFDFPVYTRWLLWFLLFNEGKLGIVADAKHMFPGENHSSAILFRQAFLYTLRQIESAEVIAEPFPHLVVDDVFHPSLFAQLRAYTLPLKVADTEDPSSEAHTKPHSTEALRFSARFTARAPHLQPHGDIIDVDKLQASSRFWRNFAHAFFRNELVQAFSSKFDSLKRRFTFDTDVPSGFSWTGDLTVDRSGYSIGPHPDSLNKALTTIYYISGNKRTSSDLATQLYTPKESFPALKLQKLVNNTGHGSVHDFNRVDTVDFRPNRLLAFAPCISSWHGVERTQESRNTLQVFLRDTHKTVSPKLAC</sequence>
<evidence type="ECO:0000256" key="1">
    <source>
        <dbReference type="SAM" id="SignalP"/>
    </source>
</evidence>
<evidence type="ECO:0000313" key="3">
    <source>
        <dbReference type="Proteomes" id="UP001190700"/>
    </source>
</evidence>
<gene>
    <name evidence="2" type="ORF">CYMTET_30872</name>
</gene>